<feature type="domain" description="Transposase IS204/IS1001/IS1096/IS1165 zinc-finger" evidence="1">
    <location>
        <begin position="1"/>
        <end position="22"/>
    </location>
</feature>
<dbReference type="EMBL" id="VSDO01000001">
    <property type="protein sequence ID" value="TYA15565.1"/>
    <property type="molecule type" value="Genomic_DNA"/>
</dbReference>
<sequence length="26" mass="3199">MPIHGKRVGLIVKRQRYRCRDCKHTF</sequence>
<accession>A0A5D0D4R1</accession>
<protein>
    <recommendedName>
        <fullName evidence="1">Transposase IS204/IS1001/IS1096/IS1165 zinc-finger domain-containing protein</fullName>
    </recommendedName>
</protein>
<evidence type="ECO:0000259" key="1">
    <source>
        <dbReference type="Pfam" id="PF14690"/>
    </source>
</evidence>
<dbReference type="Pfam" id="PF14690">
    <property type="entry name" value="Zn_ribbon_ISL3"/>
    <property type="match status" value="1"/>
</dbReference>
<organism evidence="2 3">
    <name type="scientific">Paenibacillus faecis</name>
    <dbReference type="NCBI Taxonomy" id="862114"/>
    <lineage>
        <taxon>Bacteria</taxon>
        <taxon>Bacillati</taxon>
        <taxon>Bacillota</taxon>
        <taxon>Bacilli</taxon>
        <taxon>Bacillales</taxon>
        <taxon>Paenibacillaceae</taxon>
        <taxon>Paenibacillus</taxon>
    </lineage>
</organism>
<keyword evidence="3" id="KW-1185">Reference proteome</keyword>
<name>A0A5D0D4R1_9BACL</name>
<comment type="caution">
    <text evidence="2">The sequence shown here is derived from an EMBL/GenBank/DDBJ whole genome shotgun (WGS) entry which is preliminary data.</text>
</comment>
<evidence type="ECO:0000313" key="3">
    <source>
        <dbReference type="Proteomes" id="UP000325218"/>
    </source>
</evidence>
<dbReference type="InterPro" id="IPR029261">
    <property type="entry name" value="Transposase_Znf"/>
</dbReference>
<dbReference type="Proteomes" id="UP000325218">
    <property type="component" value="Unassembled WGS sequence"/>
</dbReference>
<gene>
    <name evidence="2" type="ORF">FRY98_03705</name>
</gene>
<reference evidence="2 3" key="1">
    <citation type="submission" date="2019-08" db="EMBL/GenBank/DDBJ databases">
        <title>Genome sequencing of Paenibacillus faecis DSM 23593(T).</title>
        <authorList>
            <person name="Kook J.-K."/>
            <person name="Park S.-N."/>
            <person name="Lim Y.K."/>
        </authorList>
    </citation>
    <scope>NUCLEOTIDE SEQUENCE [LARGE SCALE GENOMIC DNA]</scope>
    <source>
        <strain evidence="2 3">DSM 23593</strain>
    </source>
</reference>
<dbReference type="AlphaFoldDB" id="A0A5D0D4R1"/>
<proteinExistence type="predicted"/>
<evidence type="ECO:0000313" key="2">
    <source>
        <dbReference type="EMBL" id="TYA15565.1"/>
    </source>
</evidence>